<feature type="domain" description="DUF4190" evidence="3">
    <location>
        <begin position="143"/>
        <end position="202"/>
    </location>
</feature>
<feature type="compositionally biased region" description="Pro residues" evidence="1">
    <location>
        <begin position="105"/>
        <end position="121"/>
    </location>
</feature>
<evidence type="ECO:0000256" key="2">
    <source>
        <dbReference type="SAM" id="Phobius"/>
    </source>
</evidence>
<proteinExistence type="predicted"/>
<feature type="compositionally biased region" description="Low complexity" evidence="1">
    <location>
        <begin position="48"/>
        <end position="60"/>
    </location>
</feature>
<dbReference type="Proteomes" id="UP000467327">
    <property type="component" value="Chromosome"/>
</dbReference>
<dbReference type="Pfam" id="PF13828">
    <property type="entry name" value="DUF4190"/>
    <property type="match status" value="1"/>
</dbReference>
<evidence type="ECO:0000313" key="5">
    <source>
        <dbReference type="Proteomes" id="UP000467327"/>
    </source>
</evidence>
<protein>
    <recommendedName>
        <fullName evidence="3">DUF4190 domain-containing protein</fullName>
    </recommendedName>
</protein>
<reference evidence="4 5" key="1">
    <citation type="journal article" date="2019" name="Emerg. Microbes Infect.">
        <title>Comprehensive subspecies identification of 175 nontuberculous mycobacteria species based on 7547 genomic profiles.</title>
        <authorList>
            <person name="Matsumoto Y."/>
            <person name="Kinjo T."/>
            <person name="Motooka D."/>
            <person name="Nabeya D."/>
            <person name="Jung N."/>
            <person name="Uechi K."/>
            <person name="Horii T."/>
            <person name="Iida T."/>
            <person name="Fujita J."/>
            <person name="Nakamura S."/>
        </authorList>
    </citation>
    <scope>NUCLEOTIDE SEQUENCE [LARGE SCALE GENOMIC DNA]</scope>
    <source>
        <strain evidence="4 5">JCM 6376</strain>
    </source>
</reference>
<keyword evidence="2" id="KW-0812">Transmembrane</keyword>
<name>A0AAD1MDX2_9MYCO</name>
<gene>
    <name evidence="4" type="ORF">MAIC_41490</name>
</gene>
<keyword evidence="5" id="KW-1185">Reference proteome</keyword>
<evidence type="ECO:0000259" key="3">
    <source>
        <dbReference type="Pfam" id="PF13828"/>
    </source>
</evidence>
<keyword evidence="2" id="KW-0472">Membrane</keyword>
<organism evidence="4 5">
    <name type="scientific">Mycolicibacterium aichiense</name>
    <dbReference type="NCBI Taxonomy" id="1799"/>
    <lineage>
        <taxon>Bacteria</taxon>
        <taxon>Bacillati</taxon>
        <taxon>Actinomycetota</taxon>
        <taxon>Actinomycetes</taxon>
        <taxon>Mycobacteriales</taxon>
        <taxon>Mycobacteriaceae</taxon>
        <taxon>Mycolicibacterium</taxon>
    </lineage>
</organism>
<feature type="compositionally biased region" description="Low complexity" evidence="1">
    <location>
        <begin position="92"/>
        <end position="104"/>
    </location>
</feature>
<dbReference type="KEGG" id="maic:MAIC_41490"/>
<accession>A0AAD1MDX2</accession>
<feature type="transmembrane region" description="Helical" evidence="2">
    <location>
        <begin position="148"/>
        <end position="172"/>
    </location>
</feature>
<dbReference type="AlphaFoldDB" id="A0AAD1MDX2"/>
<evidence type="ECO:0000313" key="4">
    <source>
        <dbReference type="EMBL" id="BBX09346.1"/>
    </source>
</evidence>
<feature type="transmembrane region" description="Helical" evidence="2">
    <location>
        <begin position="184"/>
        <end position="206"/>
    </location>
</feature>
<keyword evidence="2" id="KW-1133">Transmembrane helix</keyword>
<dbReference type="EMBL" id="AP022561">
    <property type="protein sequence ID" value="BBX09346.1"/>
    <property type="molecule type" value="Genomic_DNA"/>
</dbReference>
<evidence type="ECO:0000256" key="1">
    <source>
        <dbReference type="SAM" id="MobiDB-lite"/>
    </source>
</evidence>
<feature type="compositionally biased region" description="Pro residues" evidence="1">
    <location>
        <begin position="61"/>
        <end position="91"/>
    </location>
</feature>
<dbReference type="InterPro" id="IPR025241">
    <property type="entry name" value="DUF4190"/>
</dbReference>
<feature type="region of interest" description="Disordered" evidence="1">
    <location>
        <begin position="1"/>
        <end position="121"/>
    </location>
</feature>
<sequence>MTASGGDSGEKPQNAGEQGPSEGTHEAPPIEQNPASPGYETAPSGYESAPPAYPGYDAPGAYPPPPGYSAPGYPPPPPGYGPQPGYPPPSPGAYGAPGYAEQPSAYPPPQPGAYPPPPPPQYGAAPYPGGYGYPAPEQGTNTLAISSLVASVIGLLCGIGSIVGIVCGIIALNQIKRTRQGGYGLAIAGIVVGVATLIISMIWAIYAWR</sequence>